<dbReference type="Proteomes" id="UP000440367">
    <property type="component" value="Unassembled WGS sequence"/>
</dbReference>
<keyword evidence="2" id="KW-0472">Membrane</keyword>
<reference evidence="13 14" key="1">
    <citation type="submission" date="2018-09" db="EMBL/GenBank/DDBJ databases">
        <title>Genomic investigation of the strawberry pathogen Phytophthora fragariae indicates pathogenicity is determined by transcriptional variation in three key races.</title>
        <authorList>
            <person name="Adams T.M."/>
            <person name="Armitage A.D."/>
            <person name="Sobczyk M.K."/>
            <person name="Bates H.J."/>
            <person name="Dunwell J.M."/>
            <person name="Nellist C.F."/>
            <person name="Harrison R.J."/>
        </authorList>
    </citation>
    <scope>NUCLEOTIDE SEQUENCE [LARGE SCALE GENOMIC DNA]</scope>
    <source>
        <strain evidence="10 11">A4</strain>
        <strain evidence="9 12">BC-1</strain>
        <strain evidence="8 14">ONT-3</strain>
        <strain evidence="7 13">SCRP245</strain>
    </source>
</reference>
<evidence type="ECO:0000313" key="11">
    <source>
        <dbReference type="Proteomes" id="UP000437068"/>
    </source>
</evidence>
<dbReference type="EMBL" id="QXFX01001126">
    <property type="protein sequence ID" value="KAE9096176.1"/>
    <property type="molecule type" value="Genomic_DNA"/>
</dbReference>
<sequence length="1093" mass="123580">MVSWTEEDCGVSTKAERFRVSYSTATGHADTFACHYIEDGITFVDAGVAGGGGGLWALYGLVRVVRARIYDATIVKLTTGWYAEVLRRLPAGSKMLDVGIGTGLALANNDEQLRAKSIAVDGVDYDADYVARCRTLLGERQLASRVQAHHASIYDFSGPGPYDAVYFSSSLMLMPDAVKALQHCVGMLKPKTGRVFVTQTIQNSHSKLVEIGKPLLKFLTTIDFGSVTYEEELLTTFKKAGLTLIEHVPISGSTMTSTRSFRLKVSTETKQSLLVNWLPPPKQPPYVASGGLKLDDILELEGSMSWLRRRNMAYTVGLAMGICILLMQGLGGRVEASVARLKKNAEPHDPVAATRGLITRRLGAKYTDQISLRALPSDADELDVFELGSDGDKLEIAANSATAMAYGLHWYFKSVLRTQTDWENHKLQLPDKLPKVDERVRLKRSSKFSYYQNVDTGSYSLWAWSWPQWEKHIDWMALNGINMPLAFTGQEKVWQNTFHKYYNVSYEGLGKFFAGSAFLSWGRMGNLRGSWVKGPLPQAFIDNQHELQLRILQRMREFGMIPALPAFAGHVPEDLKLTLPNANFTRSPNWGNFTDEHCCVYMIEPTDPLYREIGKVFLEEQRALYNYTSSLYQCDTYMEMAPEFTDLSELKGAARAVIDGMTAADPDAVWLMQGWPFVDDPNYWTRPRVKAYLDGVPTDKLIILDFYSEAVPIWNKMDNYFGKSWIYSVLHNFGGNTGMRGDLPTLATAPALAKRSGNGTLVGIGLTMEGIFQNYVVYDLILQMAWEDSPLDITKWVPKYAGRRYHTQNEHIEHAWNYLSRSVYNRTLAYGGVTKSLVCLIPHWGLLYDKFQPTLIKYDPNDIVLAWKELLLAGDELRNVDTYRHDLVDVTKQFLSNKLLEQYQHLKAIYSAKAVPANEVCDLTKAMLTTIDRLEEILATNEDFLLGNWIADALRLAGDLNVGGDGLTRSKLQEYYEYEARNQVTRWGDNNNEAIHDYAGKEWAGLVKGYYLPRWTMWLTEVCSAYTDHREMDVRALKEKRVTFELAWQLSHESFPTTTAGDSFLISKRIYSEYIDMNAVVPWDFFEAKALVM</sequence>
<proteinExistence type="predicted"/>
<feature type="domain" description="Alpha-N-acetylglucosaminidase tim-barrel" evidence="3">
    <location>
        <begin position="450"/>
        <end position="787"/>
    </location>
</feature>
<dbReference type="Proteomes" id="UP000437068">
    <property type="component" value="Unassembled WGS sequence"/>
</dbReference>
<evidence type="ECO:0000256" key="1">
    <source>
        <dbReference type="ARBA" id="ARBA00022801"/>
    </source>
</evidence>
<dbReference type="InterPro" id="IPR007781">
    <property type="entry name" value="NAGLU"/>
</dbReference>
<accession>A0A6A3JTG7</accession>
<keyword evidence="1" id="KW-0378">Hydrolase</keyword>
<dbReference type="SUPFAM" id="SSF53335">
    <property type="entry name" value="S-adenosyl-L-methionine-dependent methyltransferases"/>
    <property type="match status" value="1"/>
</dbReference>
<dbReference type="Pfam" id="PF12972">
    <property type="entry name" value="NAGLU_C"/>
    <property type="match status" value="1"/>
</dbReference>
<dbReference type="EMBL" id="QXGD01000642">
    <property type="protein sequence ID" value="KAE9230567.1"/>
    <property type="molecule type" value="Genomic_DNA"/>
</dbReference>
<evidence type="ECO:0000313" key="8">
    <source>
        <dbReference type="EMBL" id="KAE9096176.1"/>
    </source>
</evidence>
<dbReference type="Pfam" id="PF13649">
    <property type="entry name" value="Methyltransf_25"/>
    <property type="match status" value="1"/>
</dbReference>
<dbReference type="AlphaFoldDB" id="A0A6A3JTG7"/>
<dbReference type="Gene3D" id="1.20.120.670">
    <property type="entry name" value="N-acetyl-b-d-glucoasminidase"/>
    <property type="match status" value="1"/>
</dbReference>
<protein>
    <submittedName>
        <fullName evidence="7">Alpha-N-acetylglucosaminidase</fullName>
    </submittedName>
</protein>
<evidence type="ECO:0000313" key="14">
    <source>
        <dbReference type="Proteomes" id="UP000488956"/>
    </source>
</evidence>
<feature type="transmembrane region" description="Helical" evidence="2">
    <location>
        <begin position="312"/>
        <end position="331"/>
    </location>
</feature>
<dbReference type="CDD" id="cd02440">
    <property type="entry name" value="AdoMet_MTases"/>
    <property type="match status" value="1"/>
</dbReference>
<evidence type="ECO:0000259" key="3">
    <source>
        <dbReference type="Pfam" id="PF05089"/>
    </source>
</evidence>
<dbReference type="Pfam" id="PF05089">
    <property type="entry name" value="NAGLU"/>
    <property type="match status" value="1"/>
</dbReference>
<name>A0A6A3JTG7_9STRA</name>
<dbReference type="Pfam" id="PF12971">
    <property type="entry name" value="NAGLU_N"/>
    <property type="match status" value="1"/>
</dbReference>
<dbReference type="InterPro" id="IPR029018">
    <property type="entry name" value="Hex-like_dom2"/>
</dbReference>
<dbReference type="InterPro" id="IPR024733">
    <property type="entry name" value="NAGLU_tim-barrel"/>
</dbReference>
<evidence type="ECO:0000259" key="5">
    <source>
        <dbReference type="Pfam" id="PF12972"/>
    </source>
</evidence>
<dbReference type="EMBL" id="QXGE01000175">
    <property type="protein sequence ID" value="KAE9321393.1"/>
    <property type="molecule type" value="Genomic_DNA"/>
</dbReference>
<dbReference type="PANTHER" id="PTHR12872">
    <property type="entry name" value="ALPHA-N-ACETYLGLUCOSAMINIDASE"/>
    <property type="match status" value="1"/>
</dbReference>
<dbReference type="Proteomes" id="UP000460718">
    <property type="component" value="Unassembled WGS sequence"/>
</dbReference>
<evidence type="ECO:0000313" key="7">
    <source>
        <dbReference type="EMBL" id="KAE8996597.1"/>
    </source>
</evidence>
<evidence type="ECO:0000259" key="4">
    <source>
        <dbReference type="Pfam" id="PF12971"/>
    </source>
</evidence>
<evidence type="ECO:0000313" key="13">
    <source>
        <dbReference type="Proteomes" id="UP000460718"/>
    </source>
</evidence>
<dbReference type="GO" id="GO:0016787">
    <property type="term" value="F:hydrolase activity"/>
    <property type="evidence" value="ECO:0007669"/>
    <property type="project" value="UniProtKB-KW"/>
</dbReference>
<dbReference type="PANTHER" id="PTHR12872:SF1">
    <property type="entry name" value="ALPHA-N-ACETYLGLUCOSAMINIDASE"/>
    <property type="match status" value="1"/>
</dbReference>
<comment type="caution">
    <text evidence="7">The sequence shown here is derived from an EMBL/GenBank/DDBJ whole genome shotgun (WGS) entry which is preliminary data.</text>
</comment>
<feature type="domain" description="Alpha-N-acetylglucosaminidase C-terminal" evidence="5">
    <location>
        <begin position="796"/>
        <end position="1072"/>
    </location>
</feature>
<evidence type="ECO:0000256" key="2">
    <source>
        <dbReference type="SAM" id="Phobius"/>
    </source>
</evidence>
<evidence type="ECO:0000313" key="12">
    <source>
        <dbReference type="Proteomes" id="UP000440367"/>
    </source>
</evidence>
<evidence type="ECO:0000313" key="10">
    <source>
        <dbReference type="EMBL" id="KAE9321393.1"/>
    </source>
</evidence>
<dbReference type="InterPro" id="IPR024732">
    <property type="entry name" value="NAGLU_C"/>
</dbReference>
<dbReference type="Gene3D" id="3.30.379.10">
    <property type="entry name" value="Chitobiase/beta-hexosaminidase domain 2-like"/>
    <property type="match status" value="1"/>
</dbReference>
<keyword evidence="2" id="KW-1133">Transmembrane helix</keyword>
<dbReference type="InterPro" id="IPR041698">
    <property type="entry name" value="Methyltransf_25"/>
</dbReference>
<gene>
    <name evidence="10" type="ORF">PF001_g4940</name>
    <name evidence="9" type="ORF">PF002_g12957</name>
    <name evidence="8" type="ORF">PF010_g16438</name>
    <name evidence="7" type="ORF">PF011_g15836</name>
</gene>
<keyword evidence="2" id="KW-0812">Transmembrane</keyword>
<dbReference type="Gene3D" id="3.40.50.150">
    <property type="entry name" value="Vaccinia Virus protein VP39"/>
    <property type="match status" value="1"/>
</dbReference>
<evidence type="ECO:0000259" key="6">
    <source>
        <dbReference type="Pfam" id="PF13649"/>
    </source>
</evidence>
<feature type="domain" description="Methyltransferase" evidence="6">
    <location>
        <begin position="96"/>
        <end position="190"/>
    </location>
</feature>
<evidence type="ECO:0000313" key="9">
    <source>
        <dbReference type="EMBL" id="KAE9230567.1"/>
    </source>
</evidence>
<organism evidence="7 13">
    <name type="scientific">Phytophthora fragariae</name>
    <dbReference type="NCBI Taxonomy" id="53985"/>
    <lineage>
        <taxon>Eukaryota</taxon>
        <taxon>Sar</taxon>
        <taxon>Stramenopiles</taxon>
        <taxon>Oomycota</taxon>
        <taxon>Peronosporomycetes</taxon>
        <taxon>Peronosporales</taxon>
        <taxon>Peronosporaceae</taxon>
        <taxon>Phytophthora</taxon>
    </lineage>
</organism>
<dbReference type="InterPro" id="IPR029063">
    <property type="entry name" value="SAM-dependent_MTases_sf"/>
</dbReference>
<dbReference type="EMBL" id="QXFW01001098">
    <property type="protein sequence ID" value="KAE8996597.1"/>
    <property type="molecule type" value="Genomic_DNA"/>
</dbReference>
<feature type="domain" description="Alpha-N-acetylglucosaminidase N-terminal" evidence="4">
    <location>
        <begin position="353"/>
        <end position="434"/>
    </location>
</feature>
<dbReference type="InterPro" id="IPR024240">
    <property type="entry name" value="NAGLU_N"/>
</dbReference>
<dbReference type="Proteomes" id="UP000488956">
    <property type="component" value="Unassembled WGS sequence"/>
</dbReference>
<dbReference type="Gene3D" id="3.20.20.80">
    <property type="entry name" value="Glycosidases"/>
    <property type="match status" value="1"/>
</dbReference>